<reference evidence="1 2" key="1">
    <citation type="journal article" date="2012" name="Nat. Genet.">
        <title>Plasmodium cynomolgi genome sequences provide insight into Plasmodium vivax and the monkey malaria clade.</title>
        <authorList>
            <person name="Tachibana S."/>
            <person name="Sullivan S.A."/>
            <person name="Kawai S."/>
            <person name="Nakamura S."/>
            <person name="Kim H.R."/>
            <person name="Goto N."/>
            <person name="Arisue N."/>
            <person name="Palacpac N.M.Q."/>
            <person name="Honma H."/>
            <person name="Yagi M."/>
            <person name="Tougan T."/>
            <person name="Katakai Y."/>
            <person name="Kaneko O."/>
            <person name="Mita T."/>
            <person name="Kita K."/>
            <person name="Yasutomi Y."/>
            <person name="Sutton P.L."/>
            <person name="Shakhbatyan R."/>
            <person name="Horii T."/>
            <person name="Yasunaga T."/>
            <person name="Barnwell J.W."/>
            <person name="Escalante A.A."/>
            <person name="Carlton J.M."/>
            <person name="Tanabe K."/>
        </authorList>
    </citation>
    <scope>NUCLEOTIDE SEQUENCE [LARGE SCALE GENOMIC DNA]</scope>
    <source>
        <strain evidence="1 2">B</strain>
    </source>
</reference>
<evidence type="ECO:0000313" key="2">
    <source>
        <dbReference type="Proteomes" id="UP000006319"/>
    </source>
</evidence>
<gene>
    <name evidence="1" type="ORF">PCYB_002640</name>
</gene>
<evidence type="ECO:0008006" key="3">
    <source>
        <dbReference type="Google" id="ProtNLM"/>
    </source>
</evidence>
<dbReference type="EMBL" id="DF157252">
    <property type="protein sequence ID" value="GAB69515.1"/>
    <property type="molecule type" value="Genomic_DNA"/>
</dbReference>
<dbReference type="Proteomes" id="UP000006319">
    <property type="component" value="Unassembled WGS sequence"/>
</dbReference>
<dbReference type="VEuPathDB" id="PlasmoDB:PCYB_002640"/>
<dbReference type="Pfam" id="PF05795">
    <property type="entry name" value="Plasmodium_Vir"/>
    <property type="match status" value="1"/>
</dbReference>
<name>K6V2N7_PLACD</name>
<accession>K6V2N7</accession>
<protein>
    <recommendedName>
        <fullName evidence="3">CYIR protein</fullName>
    </recommendedName>
</protein>
<dbReference type="AlphaFoldDB" id="K6V2N7"/>
<dbReference type="OrthoDB" id="389286at2759"/>
<proteinExistence type="predicted"/>
<feature type="non-terminal residue" evidence="1">
    <location>
        <position position="156"/>
    </location>
</feature>
<dbReference type="PhylomeDB" id="K6V2N7"/>
<dbReference type="InterPro" id="IPR008780">
    <property type="entry name" value="Plasmodium_Vir"/>
</dbReference>
<dbReference type="KEGG" id="pcy:PCYB_002640"/>
<dbReference type="RefSeq" id="XP_004227733.1">
    <property type="nucleotide sequence ID" value="XM_004227685.1"/>
</dbReference>
<keyword evidence="2" id="KW-1185">Reference proteome</keyword>
<sequence length="156" mass="19189">MEELSCKLENISKNWQNICSEYNSICNTKLCEYLVYWFYGKMYNNNKFTLPIMISLYRDLLSLWRNSSCCAKNSDNRCIKNVIIEFDKELLRNKKELYDFSEYYDYVRNKLSTEMQNNKEYCEYTKYIFKLYNKLNEKYKERGLPHKNKKELTFFK</sequence>
<evidence type="ECO:0000313" key="1">
    <source>
        <dbReference type="EMBL" id="GAB69515.1"/>
    </source>
</evidence>
<dbReference type="GeneID" id="14696058"/>
<organism evidence="1 2">
    <name type="scientific">Plasmodium cynomolgi (strain B)</name>
    <dbReference type="NCBI Taxonomy" id="1120755"/>
    <lineage>
        <taxon>Eukaryota</taxon>
        <taxon>Sar</taxon>
        <taxon>Alveolata</taxon>
        <taxon>Apicomplexa</taxon>
        <taxon>Aconoidasida</taxon>
        <taxon>Haemosporida</taxon>
        <taxon>Plasmodiidae</taxon>
        <taxon>Plasmodium</taxon>
        <taxon>Plasmodium (Plasmodium)</taxon>
    </lineage>
</organism>